<dbReference type="HOGENOM" id="CLU_1270727_0_0_0"/>
<reference evidence="6 9" key="1">
    <citation type="submission" date="2009-10" db="EMBL/GenBank/DDBJ databases">
        <title>Complete sequence of Fibrobacter succinogenes subsp. succinogenes S85.</title>
        <authorList>
            <consortium name="US DOE Joint Genome Institute"/>
            <person name="Lucas S."/>
            <person name="Copeland A."/>
            <person name="Lapidus A."/>
            <person name="Glavina del Rio T."/>
            <person name="Tice H."/>
            <person name="Bruce D."/>
            <person name="Goodwin L."/>
            <person name="Pitluck S."/>
            <person name="Chertkov O."/>
            <person name="Detter J.C."/>
            <person name="Han C."/>
            <person name="Tapia R."/>
            <person name="Larimer F."/>
            <person name="Land M."/>
            <person name="Hauser L."/>
            <person name="Kyrpides N."/>
            <person name="Mikhailova N."/>
            <person name="Weimer P.J."/>
            <person name="Stevenson D.M."/>
            <person name="Boyum J."/>
            <person name="Brumm P.I."/>
            <person name="Mead D."/>
        </authorList>
    </citation>
    <scope>NUCLEOTIDE SEQUENCE [LARGE SCALE GENOMIC DNA]</scope>
    <source>
        <strain evidence="9">ATCC 19169 / S85</strain>
        <strain evidence="6">S85</strain>
    </source>
</reference>
<dbReference type="InterPro" id="IPR007318">
    <property type="entry name" value="Phopholipid_MeTrfase"/>
</dbReference>
<dbReference type="GO" id="GO:0012505">
    <property type="term" value="C:endomembrane system"/>
    <property type="evidence" value="ECO:0007669"/>
    <property type="project" value="UniProtKB-SubCell"/>
</dbReference>
<feature type="transmembrane region" description="Helical" evidence="5">
    <location>
        <begin position="49"/>
        <end position="68"/>
    </location>
</feature>
<dbReference type="Proteomes" id="UP000000517">
    <property type="component" value="Chromosome"/>
</dbReference>
<dbReference type="AlphaFoldDB" id="C9RIQ7"/>
<evidence type="ECO:0000256" key="5">
    <source>
        <dbReference type="SAM" id="Phobius"/>
    </source>
</evidence>
<dbReference type="EMBL" id="CP001792">
    <property type="protein sequence ID" value="ACX75528.1"/>
    <property type="molecule type" value="Genomic_DNA"/>
</dbReference>
<dbReference type="Pfam" id="PF04191">
    <property type="entry name" value="PEMT"/>
    <property type="match status" value="1"/>
</dbReference>
<feature type="transmembrane region" description="Helical" evidence="5">
    <location>
        <begin position="108"/>
        <end position="133"/>
    </location>
</feature>
<proteinExistence type="predicted"/>
<dbReference type="Gene3D" id="1.20.120.1630">
    <property type="match status" value="1"/>
</dbReference>
<protein>
    <submittedName>
        <fullName evidence="7">Putative ABC transporter, permease protein</fullName>
    </submittedName>
</protein>
<name>C9RIQ7_FIBSS</name>
<evidence type="ECO:0000313" key="6">
    <source>
        <dbReference type="EMBL" id="ACX75528.1"/>
    </source>
</evidence>
<sequence>MPNAENKISAFLYRFRGYILGLIAVALVITPPCVFSTEIRSGVFCMDRCVLGMLIAIPIYVVSAFLRVQSRRFIGAHTRGHVHAADTLVTCGPYARVRHPLYISNTGFAFGVAFFHLGVSLWVVPFMVVVVAFEVSLSRIEDRFLEQKFGDVWRDWACGTPAFFPRLGRPSGSSCDSKHVPAQRTFWQAFFADSSTWLWLFFCNLLLILRKVAVFYV</sequence>
<keyword evidence="2 5" id="KW-0812">Transmembrane</keyword>
<evidence type="ECO:0000313" key="8">
    <source>
        <dbReference type="Proteomes" id="UP000000517"/>
    </source>
</evidence>
<evidence type="ECO:0000256" key="1">
    <source>
        <dbReference type="ARBA" id="ARBA00004127"/>
    </source>
</evidence>
<evidence type="ECO:0000313" key="7">
    <source>
        <dbReference type="EMBL" id="ADL26168.1"/>
    </source>
</evidence>
<keyword evidence="3 5" id="KW-1133">Transmembrane helix</keyword>
<evidence type="ECO:0000256" key="4">
    <source>
        <dbReference type="ARBA" id="ARBA00023136"/>
    </source>
</evidence>
<dbReference type="KEGG" id="fsc:FSU_2457"/>
<feature type="transmembrane region" description="Helical" evidence="5">
    <location>
        <begin position="197"/>
        <end position="216"/>
    </location>
</feature>
<dbReference type="EMBL" id="CP002158">
    <property type="protein sequence ID" value="ADL26168.1"/>
    <property type="molecule type" value="Genomic_DNA"/>
</dbReference>
<evidence type="ECO:0000313" key="9">
    <source>
        <dbReference type="Proteomes" id="UP000001497"/>
    </source>
</evidence>
<comment type="subcellular location">
    <subcellularLocation>
        <location evidence="1">Endomembrane system</location>
        <topology evidence="1">Multi-pass membrane protein</topology>
    </subcellularLocation>
</comment>
<organism evidence="7 8">
    <name type="scientific">Fibrobacter succinogenes (strain ATCC 19169 / S85)</name>
    <dbReference type="NCBI Taxonomy" id="59374"/>
    <lineage>
        <taxon>Bacteria</taxon>
        <taxon>Pseudomonadati</taxon>
        <taxon>Fibrobacterota</taxon>
        <taxon>Fibrobacteria</taxon>
        <taxon>Fibrobacterales</taxon>
        <taxon>Fibrobacteraceae</taxon>
        <taxon>Fibrobacter</taxon>
    </lineage>
</organism>
<dbReference type="KEGG" id="fsu:Fisuc_1938"/>
<dbReference type="OrthoDB" id="9809773at2"/>
<dbReference type="Proteomes" id="UP000001497">
    <property type="component" value="Chromosome"/>
</dbReference>
<reference evidence="7" key="3">
    <citation type="submission" date="2010-08" db="EMBL/GenBank/DDBJ databases">
        <authorList>
            <person name="Durkin A.S."/>
            <person name="Nelson K.E."/>
            <person name="Morrison M."/>
            <person name="Forsberg C.W."/>
            <person name="Wilson D.B."/>
            <person name="Russell J.B."/>
            <person name="Cann I.K.O."/>
            <person name="Mackie R.I."/>
            <person name="White B.A."/>
        </authorList>
    </citation>
    <scope>NUCLEOTIDE SEQUENCE</scope>
    <source>
        <strain evidence="7">S85</strain>
    </source>
</reference>
<evidence type="ECO:0000256" key="3">
    <source>
        <dbReference type="ARBA" id="ARBA00022989"/>
    </source>
</evidence>
<reference evidence="8" key="2">
    <citation type="submission" date="2010-08" db="EMBL/GenBank/DDBJ databases">
        <title>Complete sequence of Fibrobacter succinogenes subsp. succinogenes S85.</title>
        <authorList>
            <person name="Durkin A.S."/>
            <person name="Nelson K.E."/>
            <person name="Morrison M."/>
            <person name="Forsberg C.W."/>
            <person name="Wilson D.B."/>
            <person name="Russell J.B."/>
            <person name="Cann I.K.O."/>
            <person name="Mackie R.I."/>
            <person name="White B.A."/>
        </authorList>
    </citation>
    <scope>NUCLEOTIDE SEQUENCE [LARGE SCALE GENOMIC DNA]</scope>
    <source>
        <strain evidence="8">ATCC 19169 / S85</strain>
    </source>
</reference>
<evidence type="ECO:0000256" key="2">
    <source>
        <dbReference type="ARBA" id="ARBA00022692"/>
    </source>
</evidence>
<gene>
    <name evidence="6" type="ordered locus">Fisuc_1938</name>
    <name evidence="7" type="ordered locus">FSU_2457</name>
</gene>
<keyword evidence="4 5" id="KW-0472">Membrane</keyword>
<dbReference type="STRING" id="59374.FSU_2457"/>
<feature type="transmembrane region" description="Helical" evidence="5">
    <location>
        <begin position="15"/>
        <end position="37"/>
    </location>
</feature>
<accession>C9RIQ7</accession>
<keyword evidence="9" id="KW-1185">Reference proteome</keyword>
<dbReference type="eggNOG" id="COG2020">
    <property type="taxonomic scope" value="Bacteria"/>
</dbReference>